<accession>A0A368TSA5</accession>
<evidence type="ECO:0000313" key="2">
    <source>
        <dbReference type="Proteomes" id="UP000253204"/>
    </source>
</evidence>
<sequence length="382" mass="39466">MTSPVDTSVKLFRSTMPGAPALRGQVGSLISLLDACLVNGWGSQTASSVIITGGVATATFPADHAAAVESVVLVAGATPAGLNGEQKVTAVAPNVIRWATAEADGTATGTITVKMAAAGWTKVYTGTNLAVYKSADPQAHGQFLRVNDTGTTAARVVGYENMTAVSTGTGLFPTSAQLSGGFYWGKSHTAGSADVAWAIAADSRAFYFNAAAYVTTGGPTANGGAAYFFGDLVPHSRSGDAYATMLTGAPGSVWESYGGQYILSSDVATRAIPRKVDGTGTAIQPEVSPYTAYNLSFLPNTVNGRVPFTPIMVRDSQSQTGIRADIPGGRLSLHFGAETVLSEHQIFYDTDGRARVNMLAPNNMTSASGFNSLAVDVTGPWR</sequence>
<name>A0A368TSA5_9GAMM</name>
<dbReference type="AlphaFoldDB" id="A0A368TSA5"/>
<evidence type="ECO:0000313" key="1">
    <source>
        <dbReference type="EMBL" id="RCV87137.1"/>
    </source>
</evidence>
<organism evidence="1 2">
    <name type="scientific">Vreelandella rituensis</name>
    <dbReference type="NCBI Taxonomy" id="2282306"/>
    <lineage>
        <taxon>Bacteria</taxon>
        <taxon>Pseudomonadati</taxon>
        <taxon>Pseudomonadota</taxon>
        <taxon>Gammaproteobacteria</taxon>
        <taxon>Oceanospirillales</taxon>
        <taxon>Halomonadaceae</taxon>
        <taxon>Vreelandella</taxon>
    </lineage>
</organism>
<dbReference type="OrthoDB" id="6696432at2"/>
<keyword evidence="2" id="KW-1185">Reference proteome</keyword>
<comment type="caution">
    <text evidence="1">The sequence shown here is derived from an EMBL/GenBank/DDBJ whole genome shotgun (WGS) entry which is preliminary data.</text>
</comment>
<dbReference type="RefSeq" id="WP_114488113.1">
    <property type="nucleotide sequence ID" value="NZ_QPIJ01000054.1"/>
</dbReference>
<reference evidence="1 2" key="1">
    <citation type="submission" date="2018-07" db="EMBL/GenBank/DDBJ databases">
        <title>Halomonas rutogse sp. nov., isolated from Lake TangqianCo on Tibetan Plateau.</title>
        <authorList>
            <person name="Lu H."/>
            <person name="Xing P."/>
            <person name="Wu Q."/>
        </authorList>
    </citation>
    <scope>NUCLEOTIDE SEQUENCE [LARGE SCALE GENOMIC DNA]</scope>
    <source>
        <strain evidence="1 2">TQ8S</strain>
    </source>
</reference>
<protein>
    <submittedName>
        <fullName evidence="1">Uncharacterized protein</fullName>
    </submittedName>
</protein>
<dbReference type="Proteomes" id="UP000253204">
    <property type="component" value="Unassembled WGS sequence"/>
</dbReference>
<proteinExistence type="predicted"/>
<dbReference type="EMBL" id="QPIJ01000054">
    <property type="protein sequence ID" value="RCV87137.1"/>
    <property type="molecule type" value="Genomic_DNA"/>
</dbReference>
<gene>
    <name evidence="1" type="ORF">DU506_17170</name>
</gene>